<evidence type="ECO:0000313" key="2">
    <source>
        <dbReference type="Proteomes" id="UP000663846"/>
    </source>
</evidence>
<name>A0A8H2ZX58_9AGAM</name>
<evidence type="ECO:0008006" key="3">
    <source>
        <dbReference type="Google" id="ProtNLM"/>
    </source>
</evidence>
<dbReference type="Proteomes" id="UP000663846">
    <property type="component" value="Unassembled WGS sequence"/>
</dbReference>
<accession>A0A8H2ZX58</accession>
<sequence>MFGSPPDSSTIKQWEEAGASLATALGHYLHLSLNLGVTALKYGTPPNYLATRIDSALQTLHVSLDQQVTQARSTLAHTRNRIVCSINRLPNEILPEIFLHVIFPDSDLDSPPMKKRITTMYRSLYDLISVCSEWKKIILARGYFWSIIPITDLTLSTDRSSCTTRRILESSSGTDLHLAAVLDYMPHGQNDLNYLSEHASRVQSINIMTKSRFVIIPILDQFRQLDSSGKLSEISINYREPFHPTGLPGEFDYIFLPRSTEQELFKELLARLSIVRLSGSPLSWDGVTFSHRLVELELRDFSWGYDIALSGFLAALPPATQLQNLKIISVETCPYLRTSQSTMTRTKISLPSLQNLVLRDLYYNTFHYLLMSLTSHSHRLTLHLTNKAFQIRRLGASEPEDVFAQTVVDLFRGVTAGALWLSGDRHDPWMSPEDLWELLNAMPGLDTLVMDDCDYDLDYSEMLERPSNSDKFTFPWLKTMQFTRARIRSEDAFKSMVETYSNSLERMELGACIGNGSEFSNSHGPVEEDEDIAIWLQERVPEFELINPLYTPPEFRTLEWEL</sequence>
<evidence type="ECO:0000313" key="1">
    <source>
        <dbReference type="EMBL" id="CAE6345162.1"/>
    </source>
</evidence>
<dbReference type="AlphaFoldDB" id="A0A8H2ZX58"/>
<protein>
    <recommendedName>
        <fullName evidence="3">F-box domain-containing protein</fullName>
    </recommendedName>
</protein>
<dbReference type="EMBL" id="CAJMWS010000037">
    <property type="protein sequence ID" value="CAE6345162.1"/>
    <property type="molecule type" value="Genomic_DNA"/>
</dbReference>
<proteinExistence type="predicted"/>
<reference evidence="1" key="1">
    <citation type="submission" date="2021-01" db="EMBL/GenBank/DDBJ databases">
        <authorList>
            <person name="Kaushik A."/>
        </authorList>
    </citation>
    <scope>NUCLEOTIDE SEQUENCE</scope>
    <source>
        <strain evidence="1">AG1-1C</strain>
    </source>
</reference>
<gene>
    <name evidence="1" type="ORF">RDB_LOCUS6659</name>
</gene>
<comment type="caution">
    <text evidence="1">The sequence shown here is derived from an EMBL/GenBank/DDBJ whole genome shotgun (WGS) entry which is preliminary data.</text>
</comment>
<organism evidence="1 2">
    <name type="scientific">Rhizoctonia solani</name>
    <dbReference type="NCBI Taxonomy" id="456999"/>
    <lineage>
        <taxon>Eukaryota</taxon>
        <taxon>Fungi</taxon>
        <taxon>Dikarya</taxon>
        <taxon>Basidiomycota</taxon>
        <taxon>Agaricomycotina</taxon>
        <taxon>Agaricomycetes</taxon>
        <taxon>Cantharellales</taxon>
        <taxon>Ceratobasidiaceae</taxon>
        <taxon>Rhizoctonia</taxon>
    </lineage>
</organism>